<evidence type="ECO:0000313" key="1">
    <source>
        <dbReference type="EMBL" id="CAB4149614.1"/>
    </source>
</evidence>
<organism evidence="2">
    <name type="scientific">uncultured Caudovirales phage</name>
    <dbReference type="NCBI Taxonomy" id="2100421"/>
    <lineage>
        <taxon>Viruses</taxon>
        <taxon>Duplodnaviria</taxon>
        <taxon>Heunggongvirae</taxon>
        <taxon>Uroviricota</taxon>
        <taxon>Caudoviricetes</taxon>
        <taxon>Peduoviridae</taxon>
        <taxon>Maltschvirus</taxon>
        <taxon>Maltschvirus maltsch</taxon>
    </lineage>
</organism>
<name>A0A6J5QJL8_9CAUD</name>
<gene>
    <name evidence="2" type="ORF">UFOVP1081_14</name>
    <name evidence="3" type="ORF">UFOVP1433_14</name>
    <name evidence="1" type="ORF">UFOVP553_14</name>
</gene>
<dbReference type="EMBL" id="LR797038">
    <property type="protein sequence ID" value="CAB4182646.1"/>
    <property type="molecule type" value="Genomic_DNA"/>
</dbReference>
<evidence type="ECO:0000313" key="3">
    <source>
        <dbReference type="EMBL" id="CAB4212651.1"/>
    </source>
</evidence>
<proteinExistence type="predicted"/>
<reference evidence="2" key="1">
    <citation type="submission" date="2020-05" db="EMBL/GenBank/DDBJ databases">
        <authorList>
            <person name="Chiriac C."/>
            <person name="Salcher M."/>
            <person name="Ghai R."/>
            <person name="Kavagutti S V."/>
        </authorList>
    </citation>
    <scope>NUCLEOTIDE SEQUENCE</scope>
</reference>
<accession>A0A6J5QJL8</accession>
<dbReference type="EMBL" id="LR797392">
    <property type="protein sequence ID" value="CAB4212651.1"/>
    <property type="molecule type" value="Genomic_DNA"/>
</dbReference>
<evidence type="ECO:0000313" key="2">
    <source>
        <dbReference type="EMBL" id="CAB4182646.1"/>
    </source>
</evidence>
<sequence length="124" mass="13010">MNLHGIVSGAVGAVNPPLICALARSTGYSTGADGSQIPSYAAAVNVSAQVQPLTFSDLTKISGLNIQGTRRAIYINGDSQGVNRPAVRGGDLFTLPDATVWLVVHVLEHWPDWTKVVVTLQNGS</sequence>
<dbReference type="EMBL" id="LR796529">
    <property type="protein sequence ID" value="CAB4149614.1"/>
    <property type="molecule type" value="Genomic_DNA"/>
</dbReference>
<protein>
    <submittedName>
        <fullName evidence="2">Uncharacterized protein</fullName>
    </submittedName>
</protein>